<dbReference type="GO" id="GO:0016705">
    <property type="term" value="F:oxidoreductase activity, acting on paired donors, with incorporation or reduction of molecular oxygen"/>
    <property type="evidence" value="ECO:0007669"/>
    <property type="project" value="UniProtKB-ARBA"/>
</dbReference>
<dbReference type="Proteomes" id="UP001141629">
    <property type="component" value="Unassembled WGS sequence"/>
</dbReference>
<dbReference type="PANTHER" id="PTHR21266:SF60">
    <property type="entry name" value="3-KETOSTEROID-9-ALPHA-MONOOXYGENASE, OXYGENASE COMPONENT"/>
    <property type="match status" value="1"/>
</dbReference>
<sequence length="335" mass="36050">MSSFTEFRANMAKGWPFTTLPSLDWAAQAPTYGDADPRIISTALARAERRPSGNWYPFAASSQIASKATGSEVAGVQIVAWRGADGGLLVAPRACPHLGADLATAPVECGTLVCPWHGLRLSERRHGTWKPFPAYDDGVLCWVRLDAVGGEEPTDAPIVPERPGHPQIAAVARLEGTCEPRDIVANRLDPWHGAWFHPYSFTQLKVLSAPPAVDEVPDAQDRFLVDVTFRIGKLGVPVIAEFTAPGPRTVVMRIVEGEGVGSVVETHGTPLGPGPDGLPRTAVLEASIAYSDRPNFGKGLVAAPLIRPLMRAAAARLWRDDLAYAERLYALRSGR</sequence>
<dbReference type="InterPro" id="IPR045612">
    <property type="entry name" value="DUF5914"/>
</dbReference>
<keyword evidence="1" id="KW-0001">2Fe-2S</keyword>
<evidence type="ECO:0000259" key="6">
    <source>
        <dbReference type="PROSITE" id="PS51296"/>
    </source>
</evidence>
<dbReference type="GO" id="GO:0004497">
    <property type="term" value="F:monooxygenase activity"/>
    <property type="evidence" value="ECO:0007669"/>
    <property type="project" value="UniProtKB-ARBA"/>
</dbReference>
<gene>
    <name evidence="7" type="ORF">H7K45_19460</name>
</gene>
<dbReference type="GO" id="GO:0051537">
    <property type="term" value="F:2 iron, 2 sulfur cluster binding"/>
    <property type="evidence" value="ECO:0007669"/>
    <property type="project" value="UniProtKB-KW"/>
</dbReference>
<evidence type="ECO:0000313" key="7">
    <source>
        <dbReference type="EMBL" id="MCV7422729.1"/>
    </source>
</evidence>
<dbReference type="Pfam" id="PF19299">
    <property type="entry name" value="DUF5914"/>
    <property type="match status" value="1"/>
</dbReference>
<reference evidence="7" key="1">
    <citation type="submission" date="2020-07" db="EMBL/GenBank/DDBJ databases">
        <authorList>
            <person name="Pettersson B.M.F."/>
            <person name="Behra P.R.K."/>
            <person name="Ramesh M."/>
            <person name="Das S."/>
            <person name="Dasgupta S."/>
            <person name="Kirsebom L.A."/>
        </authorList>
    </citation>
    <scope>NUCLEOTIDE SEQUENCE</scope>
    <source>
        <strain evidence="7">DSM 44838</strain>
    </source>
</reference>
<organism evidence="7 8">
    <name type="scientific">Mycobacterium yunnanensis</name>
    <dbReference type="NCBI Taxonomy" id="368477"/>
    <lineage>
        <taxon>Bacteria</taxon>
        <taxon>Bacillati</taxon>
        <taxon>Actinomycetota</taxon>
        <taxon>Actinomycetes</taxon>
        <taxon>Mycobacteriales</taxon>
        <taxon>Mycobacteriaceae</taxon>
        <taxon>Mycobacterium</taxon>
    </lineage>
</organism>
<keyword evidence="8" id="KW-1185">Reference proteome</keyword>
<evidence type="ECO:0000256" key="3">
    <source>
        <dbReference type="ARBA" id="ARBA00023002"/>
    </source>
</evidence>
<dbReference type="EMBL" id="JACKVK010000010">
    <property type="protein sequence ID" value="MCV7422729.1"/>
    <property type="molecule type" value="Genomic_DNA"/>
</dbReference>
<comment type="caution">
    <text evidence="7">The sequence shown here is derived from an EMBL/GenBank/DDBJ whole genome shotgun (WGS) entry which is preliminary data.</text>
</comment>
<dbReference type="Gene3D" id="2.102.10.10">
    <property type="entry name" value="Rieske [2Fe-2S] iron-sulphur domain"/>
    <property type="match status" value="1"/>
</dbReference>
<keyword evidence="4" id="KW-0408">Iron</keyword>
<feature type="domain" description="Rieske" evidence="6">
    <location>
        <begin position="55"/>
        <end position="143"/>
    </location>
</feature>
<evidence type="ECO:0000256" key="5">
    <source>
        <dbReference type="ARBA" id="ARBA00023014"/>
    </source>
</evidence>
<accession>A0A9X2Z430</accession>
<proteinExistence type="predicted"/>
<dbReference type="InterPro" id="IPR050584">
    <property type="entry name" value="Cholesterol_7-desaturase"/>
</dbReference>
<dbReference type="InterPro" id="IPR017941">
    <property type="entry name" value="Rieske_2Fe-2S"/>
</dbReference>
<evidence type="ECO:0000256" key="1">
    <source>
        <dbReference type="ARBA" id="ARBA00022714"/>
    </source>
</evidence>
<dbReference type="InterPro" id="IPR036922">
    <property type="entry name" value="Rieske_2Fe-2S_sf"/>
</dbReference>
<dbReference type="RefSeq" id="WP_263997624.1">
    <property type="nucleotide sequence ID" value="NZ_JACKVK010000010.1"/>
</dbReference>
<dbReference type="PROSITE" id="PS51296">
    <property type="entry name" value="RIESKE"/>
    <property type="match status" value="1"/>
</dbReference>
<dbReference type="Pfam" id="PF00355">
    <property type="entry name" value="Rieske"/>
    <property type="match status" value="1"/>
</dbReference>
<dbReference type="SUPFAM" id="SSF50022">
    <property type="entry name" value="ISP domain"/>
    <property type="match status" value="1"/>
</dbReference>
<evidence type="ECO:0000256" key="4">
    <source>
        <dbReference type="ARBA" id="ARBA00023004"/>
    </source>
</evidence>
<name>A0A9X2Z430_9MYCO</name>
<dbReference type="PANTHER" id="PTHR21266">
    <property type="entry name" value="IRON-SULFUR DOMAIN CONTAINING PROTEIN"/>
    <property type="match status" value="1"/>
</dbReference>
<keyword evidence="2" id="KW-0479">Metal-binding</keyword>
<reference evidence="7" key="2">
    <citation type="journal article" date="2022" name="BMC Genomics">
        <title>Comparative genome analysis of mycobacteria focusing on tRNA and non-coding RNA.</title>
        <authorList>
            <person name="Behra P.R.K."/>
            <person name="Pettersson B.M.F."/>
            <person name="Ramesh M."/>
            <person name="Das S."/>
            <person name="Dasgupta S."/>
            <person name="Kirsebom L.A."/>
        </authorList>
    </citation>
    <scope>NUCLEOTIDE SEQUENCE</scope>
    <source>
        <strain evidence="7">DSM 44838</strain>
    </source>
</reference>
<evidence type="ECO:0000256" key="2">
    <source>
        <dbReference type="ARBA" id="ARBA00022723"/>
    </source>
</evidence>
<dbReference type="AlphaFoldDB" id="A0A9X2Z430"/>
<keyword evidence="5" id="KW-0411">Iron-sulfur</keyword>
<evidence type="ECO:0000313" key="8">
    <source>
        <dbReference type="Proteomes" id="UP001141629"/>
    </source>
</evidence>
<protein>
    <submittedName>
        <fullName evidence="7">Rieske (2Fe-2S) protein</fullName>
    </submittedName>
</protein>
<dbReference type="GO" id="GO:0046872">
    <property type="term" value="F:metal ion binding"/>
    <property type="evidence" value="ECO:0007669"/>
    <property type="project" value="UniProtKB-KW"/>
</dbReference>
<keyword evidence="3" id="KW-0560">Oxidoreductase</keyword>